<dbReference type="OrthoDB" id="10285648at2759"/>
<dbReference type="AlphaFoldDB" id="A0A4Z1IDB9"/>
<feature type="region of interest" description="Disordered" evidence="1">
    <location>
        <begin position="1"/>
        <end position="24"/>
    </location>
</feature>
<comment type="caution">
    <text evidence="2">The sequence shown here is derived from an EMBL/GenBank/DDBJ whole genome shotgun (WGS) entry which is preliminary data.</text>
</comment>
<dbReference type="Proteomes" id="UP000297452">
    <property type="component" value="Unassembled WGS sequence"/>
</dbReference>
<organism evidence="2 3">
    <name type="scientific">Botryotinia narcissicola</name>
    <dbReference type="NCBI Taxonomy" id="278944"/>
    <lineage>
        <taxon>Eukaryota</taxon>
        <taxon>Fungi</taxon>
        <taxon>Dikarya</taxon>
        <taxon>Ascomycota</taxon>
        <taxon>Pezizomycotina</taxon>
        <taxon>Leotiomycetes</taxon>
        <taxon>Helotiales</taxon>
        <taxon>Sclerotiniaceae</taxon>
        <taxon>Botryotinia</taxon>
    </lineage>
</organism>
<evidence type="ECO:0000313" key="2">
    <source>
        <dbReference type="EMBL" id="TGO59631.1"/>
    </source>
</evidence>
<reference evidence="2 3" key="1">
    <citation type="submission" date="2017-12" db="EMBL/GenBank/DDBJ databases">
        <title>Comparative genomics of Botrytis spp.</title>
        <authorList>
            <person name="Valero-Jimenez C.A."/>
            <person name="Tapia P."/>
            <person name="Veloso J."/>
            <person name="Silva-Moreno E."/>
            <person name="Staats M."/>
            <person name="Valdes J.H."/>
            <person name="Van Kan J.A.L."/>
        </authorList>
    </citation>
    <scope>NUCLEOTIDE SEQUENCE [LARGE SCALE GENOMIC DNA]</scope>
    <source>
        <strain evidence="2 3">MUCL2120</strain>
    </source>
</reference>
<keyword evidence="3" id="KW-1185">Reference proteome</keyword>
<evidence type="ECO:0000256" key="1">
    <source>
        <dbReference type="SAM" id="MobiDB-lite"/>
    </source>
</evidence>
<dbReference type="EMBL" id="PQXJ01000159">
    <property type="protein sequence ID" value="TGO59631.1"/>
    <property type="molecule type" value="Genomic_DNA"/>
</dbReference>
<name>A0A4Z1IDB9_9HELO</name>
<feature type="compositionally biased region" description="Polar residues" evidence="1">
    <location>
        <begin position="1"/>
        <end position="19"/>
    </location>
</feature>
<gene>
    <name evidence="2" type="ORF">BOTNAR_0159g00230</name>
</gene>
<accession>A0A4Z1IDB9</accession>
<evidence type="ECO:0000313" key="3">
    <source>
        <dbReference type="Proteomes" id="UP000297452"/>
    </source>
</evidence>
<sequence length="104" mass="11555">MSTTTTRNSNAGNKKSGQQSDDEKKLLVAMRGSKEGDAPYYSCTAINEAGPTSCGECGKNRIGGLWIDLGEDEYTLRGRDALAIHMEVEWYFQYEREGRWLAPA</sequence>
<proteinExistence type="predicted"/>
<protein>
    <submittedName>
        <fullName evidence="2">Uncharacterized protein</fullName>
    </submittedName>
</protein>